<sequence length="180" mass="17889">MTTRLFSSLPLGVAAAAALLVAGCGSKSETEVASGTVTDPETGEKTDYKITSSADGEEGNISIRTEDGEMRFGGGAANAKLPAGIAPFPGAKMTGGFAASGKDGDGGMASFEAKAKAADVIAHFRKQAEGAGMKVTTEVKAGDTLMLGAEKEGADKTGIQVTATQAGDMVNGTVTYSTGG</sequence>
<evidence type="ECO:0000256" key="2">
    <source>
        <dbReference type="SAM" id="SignalP"/>
    </source>
</evidence>
<dbReference type="RefSeq" id="WP_148650890.1">
    <property type="nucleotide sequence ID" value="NZ_CP012199.1"/>
</dbReference>
<evidence type="ECO:0000256" key="1">
    <source>
        <dbReference type="SAM" id="MobiDB-lite"/>
    </source>
</evidence>
<dbReference type="EMBL" id="CP012199">
    <property type="protein sequence ID" value="AMG75326.1"/>
    <property type="molecule type" value="Genomic_DNA"/>
</dbReference>
<name>A0AA86GNA1_9SPHN</name>
<gene>
    <name evidence="3" type="ORF">SGRAN_2979</name>
</gene>
<feature type="chain" id="PRO_5041739665" description="Lipoprotein" evidence="2">
    <location>
        <begin position="23"/>
        <end position="180"/>
    </location>
</feature>
<evidence type="ECO:0008006" key="5">
    <source>
        <dbReference type="Google" id="ProtNLM"/>
    </source>
</evidence>
<protein>
    <recommendedName>
        <fullName evidence="5">Lipoprotein</fullName>
    </recommendedName>
</protein>
<feature type="signal peptide" evidence="2">
    <location>
        <begin position="1"/>
        <end position="22"/>
    </location>
</feature>
<evidence type="ECO:0000313" key="4">
    <source>
        <dbReference type="Proteomes" id="UP000058599"/>
    </source>
</evidence>
<keyword evidence="2" id="KW-0732">Signal</keyword>
<dbReference type="KEGG" id="sgi:SGRAN_2979"/>
<dbReference type="PROSITE" id="PS51257">
    <property type="entry name" value="PROKAR_LIPOPROTEIN"/>
    <property type="match status" value="1"/>
</dbReference>
<feature type="region of interest" description="Disordered" evidence="1">
    <location>
        <begin position="30"/>
        <end position="60"/>
    </location>
</feature>
<accession>A0AA86GNA1</accession>
<evidence type="ECO:0000313" key="3">
    <source>
        <dbReference type="EMBL" id="AMG75326.1"/>
    </source>
</evidence>
<reference evidence="3 4" key="1">
    <citation type="journal article" date="2016" name="BMC Genomics">
        <title>Genomic analysis of the nitrate-respiring Sphingopyxis granuli (formerly Sphingomonas macrogoltabida) strain TFA.</title>
        <authorList>
            <person name="Garcia-Romero I."/>
            <person name="Perez-Pulido A.J."/>
            <person name="Gonzalez-Flores Y.E."/>
            <person name="Reyes-Ramirez F."/>
            <person name="Santero E."/>
            <person name="Floriano B."/>
        </authorList>
    </citation>
    <scope>NUCLEOTIDE SEQUENCE [LARGE SCALE GENOMIC DNA]</scope>
    <source>
        <strain evidence="3 4">TFA</strain>
    </source>
</reference>
<keyword evidence="4" id="KW-1185">Reference proteome</keyword>
<dbReference type="Proteomes" id="UP000058599">
    <property type="component" value="Chromosome"/>
</dbReference>
<dbReference type="AlphaFoldDB" id="A0AA86GNA1"/>
<organism evidence="3 4">
    <name type="scientific">Sphingopyxis granuli</name>
    <dbReference type="NCBI Taxonomy" id="267128"/>
    <lineage>
        <taxon>Bacteria</taxon>
        <taxon>Pseudomonadati</taxon>
        <taxon>Pseudomonadota</taxon>
        <taxon>Alphaproteobacteria</taxon>
        <taxon>Sphingomonadales</taxon>
        <taxon>Sphingomonadaceae</taxon>
        <taxon>Sphingopyxis</taxon>
    </lineage>
</organism>
<proteinExistence type="predicted"/>